<dbReference type="OrthoDB" id="1669814at2759"/>
<comment type="caution">
    <text evidence="2">The sequence shown here is derived from an EMBL/GenBank/DDBJ whole genome shotgun (WGS) entry which is preliminary data.</text>
</comment>
<evidence type="ECO:0000256" key="1">
    <source>
        <dbReference type="SAM" id="Phobius"/>
    </source>
</evidence>
<keyword evidence="1" id="KW-0472">Membrane</keyword>
<dbReference type="STRING" id="503106.A0A218ZE99"/>
<feature type="transmembrane region" description="Helical" evidence="1">
    <location>
        <begin position="234"/>
        <end position="254"/>
    </location>
</feature>
<dbReference type="AlphaFoldDB" id="A0A218ZE99"/>
<keyword evidence="1" id="KW-1133">Transmembrane helix</keyword>
<feature type="transmembrane region" description="Helical" evidence="1">
    <location>
        <begin position="179"/>
        <end position="205"/>
    </location>
</feature>
<keyword evidence="1" id="KW-0812">Transmembrane</keyword>
<evidence type="ECO:0000313" key="2">
    <source>
        <dbReference type="EMBL" id="OWP06062.1"/>
    </source>
</evidence>
<sequence length="479" mass="52405">MGVLVRSQTVVTTTPADDFPRDSYTAKRLTSNLQSILSSSSSLKSSLRPPAFSPGYTPSSWYHFSLRTIVIALLPTLALLGAYCTWTLASCNGTFKSIFALIASENPKFPGTDDALLTAYTDVGWLDRQLTVLVTFFAPVVDLDQGALTLFTIFATGQFGAVWTLMVMESMRMGNRGRVVSFIGTVALIFQNIPYAVTVPTWLLLHLLSSPVARPFPGTHASSVLLIDPWDLGILPASVTVGFIIPSILTSIHPPGPVPATTHQRLIALWQAFPLWTVTAHYTLRSTLRWLSHQIFGPKAVGSRPQTALGTSYLSNARHVYRFVLFLCIGTHVPILALALVPDWAIPSAAPTLAHYASESLASVYVPYLPLPAHQVSSQAEGAHTFLLWDLYVGSLAFICWAVLLYRNATTEKAVVDPHTSLPIYRELLLGQRTEDGMAWRKLVGKVVLWTVIGGPIGALAVLLWERDAIVRQKIKQGM</sequence>
<feature type="transmembrane region" description="Helical" evidence="1">
    <location>
        <begin position="386"/>
        <end position="406"/>
    </location>
</feature>
<reference evidence="2 3" key="1">
    <citation type="submission" date="2017-04" db="EMBL/GenBank/DDBJ databases">
        <title>Draft genome sequence of Marssonina coronaria NL1: causal agent of apple blotch.</title>
        <authorList>
            <person name="Cheng Q."/>
        </authorList>
    </citation>
    <scope>NUCLEOTIDE SEQUENCE [LARGE SCALE GENOMIC DNA]</scope>
    <source>
        <strain evidence="2 3">NL1</strain>
    </source>
</reference>
<protein>
    <submittedName>
        <fullName evidence="2">Uncharacterized protein</fullName>
    </submittedName>
</protein>
<dbReference type="InParanoid" id="A0A218ZE99"/>
<feature type="transmembrane region" description="Helical" evidence="1">
    <location>
        <begin position="147"/>
        <end position="167"/>
    </location>
</feature>
<feature type="transmembrane region" description="Helical" evidence="1">
    <location>
        <begin position="320"/>
        <end position="341"/>
    </location>
</feature>
<feature type="transmembrane region" description="Helical" evidence="1">
    <location>
        <begin position="69"/>
        <end position="89"/>
    </location>
</feature>
<gene>
    <name evidence="2" type="ORF">B2J93_1819</name>
</gene>
<dbReference type="Proteomes" id="UP000242519">
    <property type="component" value="Unassembled WGS sequence"/>
</dbReference>
<dbReference type="EMBL" id="MZNU01000058">
    <property type="protein sequence ID" value="OWP06062.1"/>
    <property type="molecule type" value="Genomic_DNA"/>
</dbReference>
<proteinExistence type="predicted"/>
<accession>A0A218ZE99</accession>
<name>A0A218ZE99_9HELO</name>
<keyword evidence="3" id="KW-1185">Reference proteome</keyword>
<feature type="transmembrane region" description="Helical" evidence="1">
    <location>
        <begin position="447"/>
        <end position="465"/>
    </location>
</feature>
<evidence type="ECO:0000313" key="3">
    <source>
        <dbReference type="Proteomes" id="UP000242519"/>
    </source>
</evidence>
<organism evidence="2 3">
    <name type="scientific">Diplocarpon coronariae</name>
    <dbReference type="NCBI Taxonomy" id="2795749"/>
    <lineage>
        <taxon>Eukaryota</taxon>
        <taxon>Fungi</taxon>
        <taxon>Dikarya</taxon>
        <taxon>Ascomycota</taxon>
        <taxon>Pezizomycotina</taxon>
        <taxon>Leotiomycetes</taxon>
        <taxon>Helotiales</taxon>
        <taxon>Drepanopezizaceae</taxon>
        <taxon>Diplocarpon</taxon>
    </lineage>
</organism>